<evidence type="ECO:0000259" key="1">
    <source>
        <dbReference type="Pfam" id="PF13518"/>
    </source>
</evidence>
<sequence>MNMSSPLLFQNPLMYYPRPLPNQRFMAGVVPTEDLIQVDRKPRNKRTKRSYVQCNLTKRQSLVQRVERDGLTIKEAAIELKINYSTAKHIIKVFRQSGEVETKIMMKRKNKNPNLKNSSYSSTGPSNYVNTSPVIKNTHVGTTTVNSNLSLPCALNLDLTVTPNMKYEFFVPSKITDQEKCELSDFFFR</sequence>
<name>A0AAD1XRB4_EUPCR</name>
<comment type="caution">
    <text evidence="2">The sequence shown here is derived from an EMBL/GenBank/DDBJ whole genome shotgun (WGS) entry which is preliminary data.</text>
</comment>
<gene>
    <name evidence="2" type="ORF">ECRASSUSDP1_LOCUS18834</name>
</gene>
<evidence type="ECO:0000313" key="2">
    <source>
        <dbReference type="EMBL" id="CAI2377448.1"/>
    </source>
</evidence>
<dbReference type="EMBL" id="CAMPGE010019089">
    <property type="protein sequence ID" value="CAI2377448.1"/>
    <property type="molecule type" value="Genomic_DNA"/>
</dbReference>
<dbReference type="Pfam" id="PF13518">
    <property type="entry name" value="HTH_28"/>
    <property type="match status" value="1"/>
</dbReference>
<protein>
    <recommendedName>
        <fullName evidence="1">Insertion element IS150 protein InsJ-like helix-turn-helix domain-containing protein</fullName>
    </recommendedName>
</protein>
<dbReference type="Proteomes" id="UP001295684">
    <property type="component" value="Unassembled WGS sequence"/>
</dbReference>
<reference evidence="2" key="1">
    <citation type="submission" date="2023-07" db="EMBL/GenBank/DDBJ databases">
        <authorList>
            <consortium name="AG Swart"/>
            <person name="Singh M."/>
            <person name="Singh A."/>
            <person name="Seah K."/>
            <person name="Emmerich C."/>
        </authorList>
    </citation>
    <scope>NUCLEOTIDE SEQUENCE</scope>
    <source>
        <strain evidence="2">DP1</strain>
    </source>
</reference>
<proteinExistence type="predicted"/>
<evidence type="ECO:0000313" key="3">
    <source>
        <dbReference type="Proteomes" id="UP001295684"/>
    </source>
</evidence>
<dbReference type="InterPro" id="IPR055247">
    <property type="entry name" value="InsJ-like_HTH"/>
</dbReference>
<organism evidence="2 3">
    <name type="scientific">Euplotes crassus</name>
    <dbReference type="NCBI Taxonomy" id="5936"/>
    <lineage>
        <taxon>Eukaryota</taxon>
        <taxon>Sar</taxon>
        <taxon>Alveolata</taxon>
        <taxon>Ciliophora</taxon>
        <taxon>Intramacronucleata</taxon>
        <taxon>Spirotrichea</taxon>
        <taxon>Hypotrichia</taxon>
        <taxon>Euplotida</taxon>
        <taxon>Euplotidae</taxon>
        <taxon>Moneuplotes</taxon>
    </lineage>
</organism>
<keyword evidence="3" id="KW-1185">Reference proteome</keyword>
<dbReference type="AlphaFoldDB" id="A0AAD1XRB4"/>
<accession>A0AAD1XRB4</accession>
<feature type="domain" description="Insertion element IS150 protein InsJ-like helix-turn-helix" evidence="1">
    <location>
        <begin position="58"/>
        <end position="99"/>
    </location>
</feature>